<dbReference type="InterPro" id="IPR001202">
    <property type="entry name" value="WW_dom"/>
</dbReference>
<dbReference type="CDD" id="cd00201">
    <property type="entry name" value="WW"/>
    <property type="match status" value="1"/>
</dbReference>
<dbReference type="EMBL" id="MNPL01012435">
    <property type="protein sequence ID" value="OQR72134.1"/>
    <property type="molecule type" value="Genomic_DNA"/>
</dbReference>
<dbReference type="InterPro" id="IPR036020">
    <property type="entry name" value="WW_dom_sf"/>
</dbReference>
<evidence type="ECO:0000313" key="3">
    <source>
        <dbReference type="EMBL" id="OQR72134.1"/>
    </source>
</evidence>
<comment type="caution">
    <text evidence="3">The sequence shown here is derived from an EMBL/GenBank/DDBJ whole genome shotgun (WGS) entry which is preliminary data.</text>
</comment>
<dbReference type="OrthoDB" id="5859304at2759"/>
<keyword evidence="4" id="KW-1185">Reference proteome</keyword>
<sequence length="178" mass="19309">MRFICLVQDRSGSVAVVAPVAVISPSPTTTTLSRDLQKGSALEGEWLAHAGVQSTGSREITSERMEEKTVIGQDDLGGRVVVQDVNGGGGGIVEGATRDQDTSSLSSTQTPSQHEEQLAAIQSNLRRACTAHLGPNQRIYYMNHETRTTSWVPPVEAWKDPYLPYGWERAIDANVSRC</sequence>
<evidence type="ECO:0000259" key="2">
    <source>
        <dbReference type="PROSITE" id="PS50020"/>
    </source>
</evidence>
<dbReference type="Gene3D" id="2.20.70.10">
    <property type="match status" value="1"/>
</dbReference>
<dbReference type="Pfam" id="PF00397">
    <property type="entry name" value="WW"/>
    <property type="match status" value="1"/>
</dbReference>
<feature type="domain" description="WW" evidence="2">
    <location>
        <begin position="135"/>
        <end position="156"/>
    </location>
</feature>
<feature type="region of interest" description="Disordered" evidence="1">
    <location>
        <begin position="90"/>
        <end position="116"/>
    </location>
</feature>
<accession>A0A1V9XF24</accession>
<organism evidence="3 4">
    <name type="scientific">Tropilaelaps mercedesae</name>
    <dbReference type="NCBI Taxonomy" id="418985"/>
    <lineage>
        <taxon>Eukaryota</taxon>
        <taxon>Metazoa</taxon>
        <taxon>Ecdysozoa</taxon>
        <taxon>Arthropoda</taxon>
        <taxon>Chelicerata</taxon>
        <taxon>Arachnida</taxon>
        <taxon>Acari</taxon>
        <taxon>Parasitiformes</taxon>
        <taxon>Mesostigmata</taxon>
        <taxon>Gamasina</taxon>
        <taxon>Dermanyssoidea</taxon>
        <taxon>Laelapidae</taxon>
        <taxon>Tropilaelaps</taxon>
    </lineage>
</organism>
<feature type="compositionally biased region" description="Low complexity" evidence="1">
    <location>
        <begin position="102"/>
        <end position="112"/>
    </location>
</feature>
<dbReference type="Proteomes" id="UP000192247">
    <property type="component" value="Unassembled WGS sequence"/>
</dbReference>
<evidence type="ECO:0000313" key="4">
    <source>
        <dbReference type="Proteomes" id="UP000192247"/>
    </source>
</evidence>
<dbReference type="SUPFAM" id="SSF51045">
    <property type="entry name" value="WW domain"/>
    <property type="match status" value="1"/>
</dbReference>
<name>A0A1V9XF24_9ACAR</name>
<dbReference type="PROSITE" id="PS50020">
    <property type="entry name" value="WW_DOMAIN_2"/>
    <property type="match status" value="1"/>
</dbReference>
<dbReference type="AlphaFoldDB" id="A0A1V9XF24"/>
<dbReference type="InParanoid" id="A0A1V9XF24"/>
<evidence type="ECO:0000256" key="1">
    <source>
        <dbReference type="SAM" id="MobiDB-lite"/>
    </source>
</evidence>
<proteinExistence type="predicted"/>
<gene>
    <name evidence="3" type="ORF">BIW11_03831</name>
</gene>
<reference evidence="3 4" key="1">
    <citation type="journal article" date="2017" name="Gigascience">
        <title>Draft genome of the honey bee ectoparasitic mite, Tropilaelaps mercedesae, is shaped by the parasitic life history.</title>
        <authorList>
            <person name="Dong X."/>
            <person name="Armstrong S.D."/>
            <person name="Xia D."/>
            <person name="Makepeace B.L."/>
            <person name="Darby A.C."/>
            <person name="Kadowaki T."/>
        </authorList>
    </citation>
    <scope>NUCLEOTIDE SEQUENCE [LARGE SCALE GENOMIC DNA]</scope>
    <source>
        <strain evidence="3">Wuxi-XJTLU</strain>
    </source>
</reference>
<protein>
    <submittedName>
        <fullName evidence="3">FERM and PDZ domain-containing protein 4-like</fullName>
    </submittedName>
</protein>